<dbReference type="AlphaFoldDB" id="A0A1G2S7U5"/>
<evidence type="ECO:0000256" key="2">
    <source>
        <dbReference type="ARBA" id="ARBA00012150"/>
    </source>
</evidence>
<evidence type="ECO:0000313" key="8">
    <source>
        <dbReference type="Proteomes" id="UP000179118"/>
    </source>
</evidence>
<accession>A0A1G2S7U5</accession>
<feature type="active site" evidence="4">
    <location>
        <position position="19"/>
    </location>
</feature>
<comment type="caution">
    <text evidence="7">The sequence shown here is derived from an EMBL/GenBank/DDBJ whole genome shotgun (WGS) entry which is preliminary data.</text>
</comment>
<dbReference type="InterPro" id="IPR001792">
    <property type="entry name" value="Acylphosphatase-like_dom"/>
</dbReference>
<dbReference type="PANTHER" id="PTHR47268">
    <property type="entry name" value="ACYLPHOSPHATASE"/>
    <property type="match status" value="1"/>
</dbReference>
<feature type="domain" description="Acylphosphatase-like" evidence="6">
    <location>
        <begin position="4"/>
        <end position="91"/>
    </location>
</feature>
<evidence type="ECO:0000256" key="3">
    <source>
        <dbReference type="ARBA" id="ARBA00047645"/>
    </source>
</evidence>
<dbReference type="Pfam" id="PF00708">
    <property type="entry name" value="Acylphosphatase"/>
    <property type="match status" value="1"/>
</dbReference>
<reference evidence="7 8" key="1">
    <citation type="journal article" date="2016" name="Nat. Commun.">
        <title>Thousands of microbial genomes shed light on interconnected biogeochemical processes in an aquifer system.</title>
        <authorList>
            <person name="Anantharaman K."/>
            <person name="Brown C.T."/>
            <person name="Hug L.A."/>
            <person name="Sharon I."/>
            <person name="Castelle C.J."/>
            <person name="Probst A.J."/>
            <person name="Thomas B.C."/>
            <person name="Singh A."/>
            <person name="Wilkins M.J."/>
            <person name="Karaoz U."/>
            <person name="Brodie E.L."/>
            <person name="Williams K.H."/>
            <person name="Hubbard S.S."/>
            <person name="Banfield J.F."/>
        </authorList>
    </citation>
    <scope>NUCLEOTIDE SEQUENCE [LARGE SCALE GENOMIC DNA]</scope>
</reference>
<sequence>MQKRLECHVSGRVQLVMFRDFVTRNARARELVGSVKNNHDGSIAIVAEGEEAKVRELLALVKRGPILARVDAVTEKWSEPLGGYKNFDILY</sequence>
<proteinExistence type="inferred from homology"/>
<evidence type="ECO:0000259" key="6">
    <source>
        <dbReference type="PROSITE" id="PS51160"/>
    </source>
</evidence>
<dbReference type="InterPro" id="IPR036046">
    <property type="entry name" value="Acylphosphatase-like_dom_sf"/>
</dbReference>
<keyword evidence="4" id="KW-0378">Hydrolase</keyword>
<dbReference type="PANTHER" id="PTHR47268:SF4">
    <property type="entry name" value="ACYLPHOSPHATASE"/>
    <property type="match status" value="1"/>
</dbReference>
<evidence type="ECO:0000313" key="7">
    <source>
        <dbReference type="EMBL" id="OHA81194.1"/>
    </source>
</evidence>
<feature type="active site" evidence="4">
    <location>
        <position position="37"/>
    </location>
</feature>
<evidence type="ECO:0000256" key="1">
    <source>
        <dbReference type="ARBA" id="ARBA00005614"/>
    </source>
</evidence>
<gene>
    <name evidence="7" type="ORF">A3D51_01155</name>
</gene>
<dbReference type="EC" id="3.6.1.7" evidence="2 4"/>
<dbReference type="Proteomes" id="UP000179118">
    <property type="component" value="Unassembled WGS sequence"/>
</dbReference>
<evidence type="ECO:0000256" key="5">
    <source>
        <dbReference type="RuleBase" id="RU004168"/>
    </source>
</evidence>
<dbReference type="SUPFAM" id="SSF54975">
    <property type="entry name" value="Acylphosphatase/BLUF domain-like"/>
    <property type="match status" value="1"/>
</dbReference>
<evidence type="ECO:0000256" key="4">
    <source>
        <dbReference type="PROSITE-ProRule" id="PRU00520"/>
    </source>
</evidence>
<organism evidence="7 8">
    <name type="scientific">Candidatus Yonathbacteria bacterium RIFCSPHIGHO2_02_FULL_44_14</name>
    <dbReference type="NCBI Taxonomy" id="1802724"/>
    <lineage>
        <taxon>Bacteria</taxon>
        <taxon>Candidatus Yonathiibacteriota</taxon>
    </lineage>
</organism>
<dbReference type="InterPro" id="IPR020456">
    <property type="entry name" value="Acylphosphatase"/>
</dbReference>
<dbReference type="EMBL" id="MHUT01000010">
    <property type="protein sequence ID" value="OHA81194.1"/>
    <property type="molecule type" value="Genomic_DNA"/>
</dbReference>
<dbReference type="PROSITE" id="PS51160">
    <property type="entry name" value="ACYLPHOSPHATASE_3"/>
    <property type="match status" value="1"/>
</dbReference>
<protein>
    <recommendedName>
        <fullName evidence="2 4">acylphosphatase</fullName>
        <ecNumber evidence="2 4">3.6.1.7</ecNumber>
    </recommendedName>
</protein>
<dbReference type="Gene3D" id="3.30.70.100">
    <property type="match status" value="1"/>
</dbReference>
<name>A0A1G2S7U5_9BACT</name>
<dbReference type="GO" id="GO:0003998">
    <property type="term" value="F:acylphosphatase activity"/>
    <property type="evidence" value="ECO:0007669"/>
    <property type="project" value="UniProtKB-EC"/>
</dbReference>
<comment type="similarity">
    <text evidence="1 5">Belongs to the acylphosphatase family.</text>
</comment>
<comment type="catalytic activity">
    <reaction evidence="3 4">
        <text>an acyl phosphate + H2O = a carboxylate + phosphate + H(+)</text>
        <dbReference type="Rhea" id="RHEA:14965"/>
        <dbReference type="ChEBI" id="CHEBI:15377"/>
        <dbReference type="ChEBI" id="CHEBI:15378"/>
        <dbReference type="ChEBI" id="CHEBI:29067"/>
        <dbReference type="ChEBI" id="CHEBI:43474"/>
        <dbReference type="ChEBI" id="CHEBI:59918"/>
        <dbReference type="EC" id="3.6.1.7"/>
    </reaction>
</comment>